<dbReference type="HAMAP" id="MF_00497_A">
    <property type="entry name" value="G1P_dehydrogenase_A"/>
    <property type="match status" value="1"/>
</dbReference>
<dbReference type="PANTHER" id="PTHR43616">
    <property type="entry name" value="GLYCEROL DEHYDROGENASE"/>
    <property type="match status" value="1"/>
</dbReference>
<keyword evidence="4 11" id="KW-0862">Zinc</keyword>
<comment type="pathway">
    <text evidence="11">Membrane lipid metabolism; glycerophospholipid metabolism.</text>
</comment>
<dbReference type="GO" id="GO:0008654">
    <property type="term" value="P:phospholipid biosynthetic process"/>
    <property type="evidence" value="ECO:0007669"/>
    <property type="project" value="UniProtKB-KW"/>
</dbReference>
<keyword evidence="1 11" id="KW-0963">Cytoplasm</keyword>
<name>A0A7L9FGD4_9CREN</name>
<dbReference type="Gene3D" id="1.20.1090.10">
    <property type="entry name" value="Dehydroquinate synthase-like - alpha domain"/>
    <property type="match status" value="1"/>
</dbReference>
<evidence type="ECO:0000256" key="10">
    <source>
        <dbReference type="ARBA" id="ARBA00023264"/>
    </source>
</evidence>
<evidence type="ECO:0000256" key="9">
    <source>
        <dbReference type="ARBA" id="ARBA00023209"/>
    </source>
</evidence>
<dbReference type="UniPathway" id="UPA00940"/>
<keyword evidence="10 11" id="KW-1208">Phospholipid metabolism</keyword>
<dbReference type="GO" id="GO:0050492">
    <property type="term" value="F:glycerol-1-phosphate dehydrogenase [NAD(P)+] activity"/>
    <property type="evidence" value="ECO:0007669"/>
    <property type="project" value="UniProtKB-UniRule"/>
</dbReference>
<dbReference type="InterPro" id="IPR016205">
    <property type="entry name" value="Glycerol_DH"/>
</dbReference>
<feature type="binding site" evidence="11 14">
    <location>
        <position position="123"/>
    </location>
    <ligand>
        <name>NAD(+)</name>
        <dbReference type="ChEBI" id="CHEBI:57540"/>
    </ligand>
</feature>
<feature type="binding site" evidence="12">
    <location>
        <position position="247"/>
    </location>
    <ligand>
        <name>glycerol</name>
        <dbReference type="ChEBI" id="CHEBI:17754"/>
    </ligand>
</feature>
<evidence type="ECO:0000256" key="5">
    <source>
        <dbReference type="ARBA" id="ARBA00022857"/>
    </source>
</evidence>
<keyword evidence="9 11" id="KW-0594">Phospholipid biosynthesis</keyword>
<evidence type="ECO:0000313" key="15">
    <source>
        <dbReference type="EMBL" id="QOJ78767.1"/>
    </source>
</evidence>
<comment type="catalytic activity">
    <reaction evidence="11">
        <text>sn-glycerol 1-phosphate + NADP(+) = dihydroxyacetone phosphate + NADPH + H(+)</text>
        <dbReference type="Rhea" id="RHEA:21416"/>
        <dbReference type="ChEBI" id="CHEBI:15378"/>
        <dbReference type="ChEBI" id="CHEBI:57642"/>
        <dbReference type="ChEBI" id="CHEBI:57685"/>
        <dbReference type="ChEBI" id="CHEBI:57783"/>
        <dbReference type="ChEBI" id="CHEBI:58349"/>
        <dbReference type="EC" id="1.1.1.261"/>
    </reaction>
</comment>
<proteinExistence type="inferred from homology"/>
<dbReference type="AlphaFoldDB" id="A0A7L9FGD4"/>
<feature type="binding site" evidence="11">
    <location>
        <position position="251"/>
    </location>
    <ligand>
        <name>substrate</name>
    </ligand>
</feature>
<dbReference type="PIRSF" id="PIRSF000112">
    <property type="entry name" value="Glycerol_dehydrogenase"/>
    <property type="match status" value="1"/>
</dbReference>
<protein>
    <recommendedName>
        <fullName evidence="11">Glycerol-1-phosphate dehydrogenase [NAD(P)+]</fullName>
        <shortName evidence="11">G1P dehydrogenase</shortName>
        <shortName evidence="11">G1PDH</shortName>
        <ecNumber evidence="11">1.1.1.261</ecNumber>
    </recommendedName>
    <alternativeName>
        <fullName evidence="11">Enantiomeric glycerophosphate synthase</fullName>
    </alternativeName>
    <alternativeName>
        <fullName evidence="11">sn-glycerol-1-phosphate dehydrogenase</fullName>
    </alternativeName>
</protein>
<dbReference type="GO" id="GO:0046872">
    <property type="term" value="F:metal ion binding"/>
    <property type="evidence" value="ECO:0007669"/>
    <property type="project" value="UniProtKB-KW"/>
</dbReference>
<feature type="binding site" evidence="12">
    <location>
        <position position="264"/>
    </location>
    <ligand>
        <name>glycerol</name>
        <dbReference type="ChEBI" id="CHEBI:17754"/>
    </ligand>
</feature>
<dbReference type="Gene3D" id="3.40.50.1970">
    <property type="match status" value="1"/>
</dbReference>
<evidence type="ECO:0000256" key="6">
    <source>
        <dbReference type="ARBA" id="ARBA00023002"/>
    </source>
</evidence>
<dbReference type="GeneID" id="59149923"/>
<accession>A0A7L9FGD4</accession>
<evidence type="ECO:0000256" key="7">
    <source>
        <dbReference type="ARBA" id="ARBA00023027"/>
    </source>
</evidence>
<keyword evidence="8 11" id="KW-0443">Lipid metabolism</keyword>
<dbReference type="EC" id="1.1.1.261" evidence="11"/>
<evidence type="ECO:0000256" key="1">
    <source>
        <dbReference type="ARBA" id="ARBA00022490"/>
    </source>
</evidence>
<dbReference type="GO" id="GO:0006650">
    <property type="term" value="P:glycerophospholipid metabolic process"/>
    <property type="evidence" value="ECO:0007669"/>
    <property type="project" value="UniProtKB-UniRule"/>
</dbReference>
<comment type="similarity">
    <text evidence="11">Belongs to the glycerol-1-phosphate dehydrogenase family.</text>
</comment>
<evidence type="ECO:0000256" key="2">
    <source>
        <dbReference type="ARBA" id="ARBA00022516"/>
    </source>
</evidence>
<gene>
    <name evidence="11" type="primary">egsA</name>
    <name evidence="15" type="ORF">IG193_08465</name>
</gene>
<sequence>MKFRLPWIVSMGEGAFESLPEALHDVGCSSALVVTDSTVKKLFGWRIEGLLGGNSIRVGFVEVATNHQPTLDKLHVEIPWGDFGCVLGMGGGRPVDVGKYLAYKSSKPFVSVPTSISHDGFASPIVALKDDGGNPLSLFTAPPRAVIVDLEVVSKAPRRLLASGVGDIVAKVTSVADARLAIRERGEDIPESSLRLAESAASMVLENIEEVSRWSTRGLRVLAEAGLMAGMAMSVAGSSRPCSGAEHLFSHAVDKLYPERGGLHGEQVGVGSIVSAYLHGIDWRRLRDALKRVGAPTSVREIGLSVEEAARALLEAPRLRQRYTILHKLNLSEREAREAITATVGSE</sequence>
<evidence type="ECO:0000256" key="13">
    <source>
        <dbReference type="PIRSR" id="PIRSR000112-2"/>
    </source>
</evidence>
<evidence type="ECO:0000313" key="16">
    <source>
        <dbReference type="Proteomes" id="UP000594121"/>
    </source>
</evidence>
<feature type="binding site" evidence="11">
    <location>
        <position position="264"/>
    </location>
    <ligand>
        <name>Zn(2+)</name>
        <dbReference type="ChEBI" id="CHEBI:29105"/>
        <note>catalytic</note>
    </ligand>
</feature>
<feature type="binding site" evidence="11">
    <location>
        <position position="247"/>
    </location>
    <ligand>
        <name>Zn(2+)</name>
        <dbReference type="ChEBI" id="CHEBI:29105"/>
        <note>catalytic</note>
    </ligand>
</feature>
<dbReference type="KEGG" id="thel:IG193_08465"/>
<comment type="subunit">
    <text evidence="11">Homodimer.</text>
</comment>
<comment type="cofactor">
    <cofactor evidence="11 12">
        <name>Zn(2+)</name>
        <dbReference type="ChEBI" id="CHEBI:29105"/>
    </cofactor>
    <text evidence="11 12">Binds 1 zinc ion per subunit.</text>
</comment>
<keyword evidence="6 11" id="KW-0560">Oxidoreductase</keyword>
<dbReference type="EMBL" id="CP062310">
    <property type="protein sequence ID" value="QOJ78767.1"/>
    <property type="molecule type" value="Genomic_DNA"/>
</dbReference>
<feature type="binding site" evidence="11 14">
    <location>
        <begin position="114"/>
        <end position="117"/>
    </location>
    <ligand>
        <name>NAD(+)</name>
        <dbReference type="ChEBI" id="CHEBI:57540"/>
    </ligand>
</feature>
<dbReference type="Proteomes" id="UP000594121">
    <property type="component" value="Chromosome"/>
</dbReference>
<feature type="binding site" evidence="11">
    <location>
        <position position="119"/>
    </location>
    <ligand>
        <name>substrate</name>
    </ligand>
</feature>
<feature type="binding site" evidence="11">
    <location>
        <position position="167"/>
    </location>
    <ligand>
        <name>substrate</name>
    </ligand>
</feature>
<keyword evidence="5 11" id="KW-0521">NADP</keyword>
<feature type="binding site" evidence="12">
    <location>
        <position position="167"/>
    </location>
    <ligand>
        <name>glycerol</name>
        <dbReference type="ChEBI" id="CHEBI:17754"/>
    </ligand>
</feature>
<evidence type="ECO:0000256" key="4">
    <source>
        <dbReference type="ARBA" id="ARBA00022833"/>
    </source>
</evidence>
<dbReference type="SUPFAM" id="SSF56796">
    <property type="entry name" value="Dehydroquinate synthase-like"/>
    <property type="match status" value="1"/>
</dbReference>
<feature type="binding site" evidence="11 14">
    <location>
        <begin position="92"/>
        <end position="96"/>
    </location>
    <ligand>
        <name>NAD(+)</name>
        <dbReference type="ChEBI" id="CHEBI:57540"/>
    </ligand>
</feature>
<keyword evidence="7 11" id="KW-0520">NAD</keyword>
<evidence type="ECO:0000256" key="8">
    <source>
        <dbReference type="ARBA" id="ARBA00023098"/>
    </source>
</evidence>
<comment type="function">
    <text evidence="11">Catalyzes the NAD(P)H-dependent reduction of dihydroxyacetonephosphate (DHAP or glycerone phosphate) to glycerol 1-phosphate (G1P). The G1P thus generated is used as the glycerophosphate backbone of phospholipids in the cellular membranes of Archaea.</text>
</comment>
<reference evidence="15 16" key="1">
    <citation type="submission" date="2020-10" db="EMBL/GenBank/DDBJ databases">
        <title>Thermofilum lucidum 3507LT sp. nov. a novel member of Thermofilaceae family isolated from Chile hot spring, and proposal of description order Thermofilales.</title>
        <authorList>
            <person name="Zayulina K.S."/>
            <person name="Elcheninov A.G."/>
            <person name="Toshchakov S.V."/>
            <person name="Kublanov I.V."/>
        </authorList>
    </citation>
    <scope>NUCLEOTIDE SEQUENCE [LARGE SCALE GENOMIC DNA]</scope>
    <source>
        <strain evidence="15 16">3507LT</strain>
    </source>
</reference>
<feature type="binding site" evidence="13">
    <location>
        <position position="119"/>
    </location>
    <ligand>
        <name>glycerol</name>
        <dbReference type="ChEBI" id="CHEBI:17754"/>
    </ligand>
</feature>
<dbReference type="Pfam" id="PF13685">
    <property type="entry name" value="Fe-ADH_2"/>
    <property type="match status" value="1"/>
</dbReference>
<dbReference type="FunCoup" id="A0A7L9FGD4">
    <property type="interactions" value="1"/>
</dbReference>
<evidence type="ECO:0000256" key="3">
    <source>
        <dbReference type="ARBA" id="ARBA00022723"/>
    </source>
</evidence>
<evidence type="ECO:0000256" key="14">
    <source>
        <dbReference type="PIRSR" id="PIRSR000112-3"/>
    </source>
</evidence>
<evidence type="ECO:0000256" key="11">
    <source>
        <dbReference type="HAMAP-Rule" id="MF_00497"/>
    </source>
</evidence>
<comment type="catalytic activity">
    <reaction evidence="11">
        <text>sn-glycerol 1-phosphate + NAD(+) = dihydroxyacetone phosphate + NADH + H(+)</text>
        <dbReference type="Rhea" id="RHEA:21412"/>
        <dbReference type="ChEBI" id="CHEBI:15378"/>
        <dbReference type="ChEBI" id="CHEBI:57540"/>
        <dbReference type="ChEBI" id="CHEBI:57642"/>
        <dbReference type="ChEBI" id="CHEBI:57685"/>
        <dbReference type="ChEBI" id="CHEBI:57945"/>
        <dbReference type="EC" id="1.1.1.261"/>
    </reaction>
</comment>
<dbReference type="InterPro" id="IPR023002">
    <property type="entry name" value="G1P_dehydrogenase_arc"/>
</dbReference>
<keyword evidence="2 11" id="KW-0444">Lipid biosynthesis</keyword>
<dbReference type="GO" id="GO:0005737">
    <property type="term" value="C:cytoplasm"/>
    <property type="evidence" value="ECO:0007669"/>
    <property type="project" value="UniProtKB-SubCell"/>
</dbReference>
<keyword evidence="3 11" id="KW-0479">Metal-binding</keyword>
<keyword evidence="16" id="KW-1185">Reference proteome</keyword>
<dbReference type="PANTHER" id="PTHR43616:SF5">
    <property type="entry name" value="GLYCEROL DEHYDROGENASE 1"/>
    <property type="match status" value="1"/>
</dbReference>
<dbReference type="InParanoid" id="A0A7L9FGD4"/>
<dbReference type="RefSeq" id="WP_192818739.1">
    <property type="nucleotide sequence ID" value="NZ_CP062310.1"/>
</dbReference>
<dbReference type="InterPro" id="IPR032837">
    <property type="entry name" value="G1PDH"/>
</dbReference>
<comment type="subcellular location">
    <subcellularLocation>
        <location evidence="11">Cytoplasm</location>
    </subcellularLocation>
</comment>
<feature type="binding site" evidence="11">
    <location>
        <position position="167"/>
    </location>
    <ligand>
        <name>Zn(2+)</name>
        <dbReference type="ChEBI" id="CHEBI:29105"/>
        <note>catalytic</note>
    </ligand>
</feature>
<organism evidence="15 16">
    <name type="scientific">Infirmifilum lucidum</name>
    <dbReference type="NCBI Taxonomy" id="2776706"/>
    <lineage>
        <taxon>Archaea</taxon>
        <taxon>Thermoproteota</taxon>
        <taxon>Thermoprotei</taxon>
        <taxon>Thermofilales</taxon>
        <taxon>Thermofilaceae</taxon>
        <taxon>Infirmifilum</taxon>
    </lineage>
</organism>
<evidence type="ECO:0000256" key="12">
    <source>
        <dbReference type="PIRSR" id="PIRSR000112-1"/>
    </source>
</evidence>